<dbReference type="InterPro" id="IPR036871">
    <property type="entry name" value="PX_dom_sf"/>
</dbReference>
<feature type="domain" description="PXA" evidence="6">
    <location>
        <begin position="104"/>
        <end position="287"/>
    </location>
</feature>
<evidence type="ECO:0008006" key="9">
    <source>
        <dbReference type="Google" id="ProtNLM"/>
    </source>
</evidence>
<dbReference type="PANTHER" id="PTHR22999:SF28">
    <property type="entry name" value="PHOX (PX) DOMAIN-CONTAINING PROTEIN"/>
    <property type="match status" value="1"/>
</dbReference>
<keyword evidence="8" id="KW-1185">Reference proteome</keyword>
<feature type="region of interest" description="Disordered" evidence="3">
    <location>
        <begin position="1009"/>
        <end position="1058"/>
    </location>
</feature>
<evidence type="ECO:0000313" key="8">
    <source>
        <dbReference type="Proteomes" id="UP000091857"/>
    </source>
</evidence>
<feature type="compositionally biased region" description="Polar residues" evidence="3">
    <location>
        <begin position="646"/>
        <end position="655"/>
    </location>
</feature>
<dbReference type="InterPro" id="IPR013937">
    <property type="entry name" value="Sorting_nexin_C"/>
</dbReference>
<dbReference type="Pfam" id="PF08628">
    <property type="entry name" value="Nexin_C"/>
    <property type="match status" value="1"/>
</dbReference>
<keyword evidence="4" id="KW-0812">Transmembrane</keyword>
<feature type="compositionally biased region" description="Basic and acidic residues" evidence="3">
    <location>
        <begin position="537"/>
        <end position="546"/>
    </location>
</feature>
<dbReference type="Proteomes" id="UP000091857">
    <property type="component" value="Chromosome 11"/>
</dbReference>
<dbReference type="PANTHER" id="PTHR22999">
    <property type="entry name" value="PX SERINE/THREONINE KINASE PXK"/>
    <property type="match status" value="1"/>
</dbReference>
<evidence type="ECO:0000256" key="2">
    <source>
        <dbReference type="ARBA" id="ARBA00022490"/>
    </source>
</evidence>
<dbReference type="SUPFAM" id="SSF64268">
    <property type="entry name" value="PX domain"/>
    <property type="match status" value="1"/>
</dbReference>
<feature type="compositionally biased region" description="Basic and acidic residues" evidence="3">
    <location>
        <begin position="444"/>
        <end position="460"/>
    </location>
</feature>
<dbReference type="InterPro" id="IPR051837">
    <property type="entry name" value="SortingNexin/PXDomain-PKLike"/>
</dbReference>
<evidence type="ECO:0000256" key="4">
    <source>
        <dbReference type="SAM" id="Phobius"/>
    </source>
</evidence>
<keyword evidence="4" id="KW-0472">Membrane</keyword>
<feature type="compositionally biased region" description="Basic and acidic residues" evidence="3">
    <location>
        <begin position="868"/>
        <end position="877"/>
    </location>
</feature>
<dbReference type="Pfam" id="PF02194">
    <property type="entry name" value="PXA"/>
    <property type="match status" value="1"/>
</dbReference>
<dbReference type="Gene3D" id="3.30.1520.10">
    <property type="entry name" value="Phox-like domain"/>
    <property type="match status" value="1"/>
</dbReference>
<dbReference type="Pfam" id="PF00787">
    <property type="entry name" value="PX"/>
    <property type="match status" value="1"/>
</dbReference>
<evidence type="ECO:0000259" key="6">
    <source>
        <dbReference type="PROSITE" id="PS51207"/>
    </source>
</evidence>
<comment type="subcellular location">
    <subcellularLocation>
        <location evidence="1">Cytoplasm</location>
    </subcellularLocation>
</comment>
<dbReference type="GO" id="GO:0016020">
    <property type="term" value="C:membrane"/>
    <property type="evidence" value="ECO:0007669"/>
    <property type="project" value="UniProtKB-ARBA"/>
</dbReference>
<dbReference type="AlphaFoldDB" id="A0A2C9UYD2"/>
<protein>
    <recommendedName>
        <fullName evidence="9">PXA domain-containing protein</fullName>
    </recommendedName>
</protein>
<dbReference type="Gramene" id="Manes.11G044300.1.v8.1">
    <property type="protein sequence ID" value="Manes.11G044300.1.v8.1.CDS"/>
    <property type="gene ID" value="Manes.11G044300.v8.1"/>
</dbReference>
<dbReference type="InterPro" id="IPR001683">
    <property type="entry name" value="PX_dom"/>
</dbReference>
<dbReference type="OrthoDB" id="120967at2759"/>
<dbReference type="SMART" id="SM00313">
    <property type="entry name" value="PXA"/>
    <property type="match status" value="1"/>
</dbReference>
<keyword evidence="2" id="KW-0963">Cytoplasm</keyword>
<feature type="domain" description="PX" evidence="5">
    <location>
        <begin position="676"/>
        <end position="788"/>
    </location>
</feature>
<feature type="region of interest" description="Disordered" evidence="3">
    <location>
        <begin position="432"/>
        <end position="479"/>
    </location>
</feature>
<dbReference type="GO" id="GO:0035091">
    <property type="term" value="F:phosphatidylinositol binding"/>
    <property type="evidence" value="ECO:0007669"/>
    <property type="project" value="InterPro"/>
</dbReference>
<keyword evidence="4" id="KW-1133">Transmembrane helix</keyword>
<feature type="transmembrane region" description="Helical" evidence="4">
    <location>
        <begin position="20"/>
        <end position="35"/>
    </location>
</feature>
<feature type="compositionally biased region" description="Polar residues" evidence="3">
    <location>
        <begin position="469"/>
        <end position="479"/>
    </location>
</feature>
<reference evidence="8" key="1">
    <citation type="journal article" date="2016" name="Nat. Biotechnol.">
        <title>Sequencing wild and cultivated cassava and related species reveals extensive interspecific hybridization and genetic diversity.</title>
        <authorList>
            <person name="Bredeson J.V."/>
            <person name="Lyons J.B."/>
            <person name="Prochnik S.E."/>
            <person name="Wu G.A."/>
            <person name="Ha C.M."/>
            <person name="Edsinger-Gonzales E."/>
            <person name="Grimwood J."/>
            <person name="Schmutz J."/>
            <person name="Rabbi I.Y."/>
            <person name="Egesi C."/>
            <person name="Nauluvula P."/>
            <person name="Lebot V."/>
            <person name="Ndunguru J."/>
            <person name="Mkamilo G."/>
            <person name="Bart R.S."/>
            <person name="Setter T.L."/>
            <person name="Gleadow R.M."/>
            <person name="Kulakow P."/>
            <person name="Ferguson M.E."/>
            <person name="Rounsley S."/>
            <person name="Rokhsar D.S."/>
        </authorList>
    </citation>
    <scope>NUCLEOTIDE SEQUENCE [LARGE SCALE GENOMIC DNA]</scope>
    <source>
        <strain evidence="8">cv. AM560-2</strain>
    </source>
</reference>
<organism evidence="7 8">
    <name type="scientific">Manihot esculenta</name>
    <name type="common">Cassava</name>
    <name type="synonym">Jatropha manihot</name>
    <dbReference type="NCBI Taxonomy" id="3983"/>
    <lineage>
        <taxon>Eukaryota</taxon>
        <taxon>Viridiplantae</taxon>
        <taxon>Streptophyta</taxon>
        <taxon>Embryophyta</taxon>
        <taxon>Tracheophyta</taxon>
        <taxon>Spermatophyta</taxon>
        <taxon>Magnoliopsida</taxon>
        <taxon>eudicotyledons</taxon>
        <taxon>Gunneridae</taxon>
        <taxon>Pentapetalae</taxon>
        <taxon>rosids</taxon>
        <taxon>fabids</taxon>
        <taxon>Malpighiales</taxon>
        <taxon>Euphorbiaceae</taxon>
        <taxon>Crotonoideae</taxon>
        <taxon>Manihoteae</taxon>
        <taxon>Manihot</taxon>
    </lineage>
</organism>
<evidence type="ECO:0000256" key="1">
    <source>
        <dbReference type="ARBA" id="ARBA00004496"/>
    </source>
</evidence>
<dbReference type="PROSITE" id="PS51207">
    <property type="entry name" value="PXA"/>
    <property type="match status" value="1"/>
</dbReference>
<dbReference type="InterPro" id="IPR003114">
    <property type="entry name" value="Phox_assoc"/>
</dbReference>
<dbReference type="OMA" id="ENFDNHS"/>
<evidence type="ECO:0000259" key="5">
    <source>
        <dbReference type="PROSITE" id="PS50195"/>
    </source>
</evidence>
<dbReference type="SMART" id="SM00312">
    <property type="entry name" value="PX"/>
    <property type="match status" value="1"/>
</dbReference>
<dbReference type="GO" id="GO:0005768">
    <property type="term" value="C:endosome"/>
    <property type="evidence" value="ECO:0007669"/>
    <property type="project" value="UniProtKB-ARBA"/>
</dbReference>
<dbReference type="EMBL" id="CM004397">
    <property type="protein sequence ID" value="OAY36739.1"/>
    <property type="molecule type" value="Genomic_DNA"/>
</dbReference>
<feature type="region of interest" description="Disordered" evidence="3">
    <location>
        <begin position="611"/>
        <end position="655"/>
    </location>
</feature>
<feature type="region of interest" description="Disordered" evidence="3">
    <location>
        <begin position="513"/>
        <end position="574"/>
    </location>
</feature>
<sequence length="1148" mass="129104">MSTQRQVTVRDLVEEAKKRIVFLVICVVGLSYLMSLTSSSVWVNLPAAASLIILLRYFSLDYEMRRKAIVYNNKHHSSNSFSQNIIPEHTRVLGKSDWRRKVNSPVVEDAIDHFTRHLVSEWVTDLWYSRLTPDREGPEELVQIMNSVLGEFSNRMRNINLIDLLTRDLINLICAHLELFRASQAKNEKLLSGLVSIEQRDKELRLVLADENRLHPALFSAEAEHKVLQHLMDGLISFTFNPEDLKCSFFRYIVRELLACAVMRPVLNLASPRFINERIENLVISKTNKGVAAVQEVSQSKPNGSSKIPSDQFSRFLDPTGTGVELVQLKTDHSKRGTGEPELDNVNGTRISKDPLLSVDTRSSRAWSSLPLNSQIKDEGGLQRHHSGGEWGDVLDRFSRRKTAALAPENFENMWTKGRNYQKKEGVKVIEQVPQNSSVNKPATADRSKMPKLKEKHGVAKLDSPPADNGQTHSNQSTVENPYHQMDQNLSNHSLYTSYHEDDEQCFMHLNENESGSVSPYTSEEEDPSSITGLDDPGTKVWDRKTNRNLAVSPIHHPLENPGHHATRKTSRGQALYERLSGTESGRKRSRSSTQKLHVWQEIERTSFLSGDGQDILSSKGHSKADESSDDSEVEGLDRANGGATACSSTPSASISENHSSAVHSLKNSLMVDSFFKLRCEVLGANIVKSASRTFAVYSISVADVNNNSWSIKRRFRHFEELHRRLKEYAEYNLHLPPKHFLSTGLDMPVIQERCKLLDIYLKKLLQLPTISGSIEVWDFLSVDSQTYFFSNSFSIIETLSVDLDDKPSEMSRKASHPTGPVSNSISTKRDQLGTDHKDSSLQTKHNFVADGVKMSPKYTSHSPVKRPGKECGKSLEDSGSDSDTQKNVSVRNLGKIVEGRQTDGLEQTSELIHDTASDPTLPTEWVPPNITAPILGLVDVIFQLQDGGWIRRKAFWVAKQILQLGMGDALDDWLIEKIQLLRTGSVVASGIKRVEQILWPDGIFITKHPKRRPPSAPNSSHSSPHGQQPMDASSPKLSSPLGHQPTEISSPRPSDDQLKYEADRRAKFVYELMIDNAPSAIVGLVGRKEYEQCAKDLYFFLQSSVCLKQLAFDLLELLLLSAFPELDHVFRQLHEEKHRFGDFNPNK</sequence>
<feature type="region of interest" description="Disordered" evidence="3">
    <location>
        <begin position="808"/>
        <end position="888"/>
    </location>
</feature>
<name>A0A2C9UYD2_MANES</name>
<feature type="compositionally biased region" description="Polar residues" evidence="3">
    <location>
        <begin position="513"/>
        <end position="522"/>
    </location>
</feature>
<gene>
    <name evidence="7" type="ORF">MANES_11G044300v8</name>
</gene>
<evidence type="ECO:0000256" key="3">
    <source>
        <dbReference type="SAM" id="MobiDB-lite"/>
    </source>
</evidence>
<feature type="compositionally biased region" description="Basic and acidic residues" evidence="3">
    <location>
        <begin position="828"/>
        <end position="840"/>
    </location>
</feature>
<evidence type="ECO:0000313" key="7">
    <source>
        <dbReference type="EMBL" id="OAY36739.1"/>
    </source>
</evidence>
<proteinExistence type="predicted"/>
<comment type="caution">
    <text evidence="7">The sequence shown here is derived from an EMBL/GenBank/DDBJ whole genome shotgun (WGS) entry which is preliminary data.</text>
</comment>
<dbReference type="PROSITE" id="PS50195">
    <property type="entry name" value="PX"/>
    <property type="match status" value="1"/>
</dbReference>
<accession>A0A2C9UYD2</accession>
<dbReference type="STRING" id="3983.A0A2C9UYD2"/>